<reference evidence="3" key="1">
    <citation type="journal article" date="2018" name="DNA Res.">
        <title>Multiple hybrid de novo genome assembly of finger millet, an orphan allotetraploid crop.</title>
        <authorList>
            <person name="Hatakeyama M."/>
            <person name="Aluri S."/>
            <person name="Balachadran M.T."/>
            <person name="Sivarajan S.R."/>
            <person name="Patrignani A."/>
            <person name="Gruter S."/>
            <person name="Poveda L."/>
            <person name="Shimizu-Inatsugi R."/>
            <person name="Baeten J."/>
            <person name="Francoijs K.J."/>
            <person name="Nataraja K.N."/>
            <person name="Reddy Y.A.N."/>
            <person name="Phadnis S."/>
            <person name="Ravikumar R.L."/>
            <person name="Schlapbach R."/>
            <person name="Sreeman S.M."/>
            <person name="Shimizu K.K."/>
        </authorList>
    </citation>
    <scope>NUCLEOTIDE SEQUENCE</scope>
</reference>
<feature type="domain" description="Uroporphyrinogen decarboxylase (URO-D)" evidence="2">
    <location>
        <begin position="65"/>
        <end position="74"/>
    </location>
</feature>
<dbReference type="PANTHER" id="PTHR21091">
    <property type="entry name" value="METHYLTETRAHYDROFOLATE:HOMOCYSTEINE METHYLTRANSFERASE RELATED"/>
    <property type="match status" value="1"/>
</dbReference>
<dbReference type="InterPro" id="IPR038071">
    <property type="entry name" value="UROD/MetE-like_sf"/>
</dbReference>
<evidence type="ECO:0000313" key="3">
    <source>
        <dbReference type="EMBL" id="GJM93862.1"/>
    </source>
</evidence>
<keyword evidence="4" id="KW-1185">Reference proteome</keyword>
<dbReference type="Gene3D" id="3.20.20.210">
    <property type="match status" value="2"/>
</dbReference>
<dbReference type="InterPro" id="IPR000257">
    <property type="entry name" value="Uroporphyrinogen_deCOase"/>
</dbReference>
<feature type="region of interest" description="Disordered" evidence="1">
    <location>
        <begin position="14"/>
        <end position="42"/>
    </location>
</feature>
<gene>
    <name evidence="3" type="primary">ga10454</name>
    <name evidence="3" type="ORF">PR202_ga10454</name>
</gene>
<evidence type="ECO:0000313" key="4">
    <source>
        <dbReference type="Proteomes" id="UP001054889"/>
    </source>
</evidence>
<dbReference type="GO" id="GO:0006779">
    <property type="term" value="P:porphyrin-containing compound biosynthetic process"/>
    <property type="evidence" value="ECO:0007669"/>
    <property type="project" value="InterPro"/>
</dbReference>
<dbReference type="AlphaFoldDB" id="A0AAV5C6Q0"/>
<name>A0AAV5C6Q0_ELECO</name>
<dbReference type="SUPFAM" id="SSF51726">
    <property type="entry name" value="UROD/MetE-like"/>
    <property type="match status" value="2"/>
</dbReference>
<proteinExistence type="predicted"/>
<dbReference type="EMBL" id="BQKI01000004">
    <property type="protein sequence ID" value="GJM93862.1"/>
    <property type="molecule type" value="Genomic_DNA"/>
</dbReference>
<organism evidence="3 4">
    <name type="scientific">Eleusine coracana subsp. coracana</name>
    <dbReference type="NCBI Taxonomy" id="191504"/>
    <lineage>
        <taxon>Eukaryota</taxon>
        <taxon>Viridiplantae</taxon>
        <taxon>Streptophyta</taxon>
        <taxon>Embryophyta</taxon>
        <taxon>Tracheophyta</taxon>
        <taxon>Spermatophyta</taxon>
        <taxon>Magnoliopsida</taxon>
        <taxon>Liliopsida</taxon>
        <taxon>Poales</taxon>
        <taxon>Poaceae</taxon>
        <taxon>PACMAD clade</taxon>
        <taxon>Chloridoideae</taxon>
        <taxon>Cynodonteae</taxon>
        <taxon>Eleusininae</taxon>
        <taxon>Eleusine</taxon>
    </lineage>
</organism>
<dbReference type="PANTHER" id="PTHR21091:SF167">
    <property type="entry name" value="UROPORPHYRINOGEN DECARBOXYLASE 1, CHLOROPLASTIC"/>
    <property type="match status" value="1"/>
</dbReference>
<accession>A0AAV5C6Q0</accession>
<dbReference type="PROSITE" id="PS00906">
    <property type="entry name" value="UROD_1"/>
    <property type="match status" value="1"/>
</dbReference>
<protein>
    <recommendedName>
        <fullName evidence="2">Uroporphyrinogen decarboxylase (URO-D) domain-containing protein</fullName>
    </recommendedName>
</protein>
<reference evidence="3" key="2">
    <citation type="submission" date="2021-12" db="EMBL/GenBank/DDBJ databases">
        <title>Resequencing data analysis of finger millet.</title>
        <authorList>
            <person name="Hatakeyama M."/>
            <person name="Aluri S."/>
            <person name="Balachadran M.T."/>
            <person name="Sivarajan S.R."/>
            <person name="Poveda L."/>
            <person name="Shimizu-Inatsugi R."/>
            <person name="Schlapbach R."/>
            <person name="Sreeman S.M."/>
            <person name="Shimizu K.K."/>
        </authorList>
    </citation>
    <scope>NUCLEOTIDE SEQUENCE</scope>
</reference>
<evidence type="ECO:0000256" key="1">
    <source>
        <dbReference type="SAM" id="MobiDB-lite"/>
    </source>
</evidence>
<feature type="compositionally biased region" description="Low complexity" evidence="1">
    <location>
        <begin position="14"/>
        <end position="26"/>
    </location>
</feature>
<evidence type="ECO:0000259" key="2">
    <source>
        <dbReference type="PROSITE" id="PS00906"/>
    </source>
</evidence>
<dbReference type="Pfam" id="PF01208">
    <property type="entry name" value="URO-D"/>
    <property type="match status" value="1"/>
</dbReference>
<comment type="caution">
    <text evidence="3">The sequence shown here is derived from an EMBL/GenBank/DDBJ whole genome shotgun (WGS) entry which is preliminary data.</text>
</comment>
<sequence>MMSPATAATAAAAAFRSAAPASSPSCSRRRRSRLPAVSASLSPSSTEEPLLLRAARGEDGLPRPPAWMMRQAGRYMAEYQALAKRHPSFRERSEKTDLIVEITLQPWRAFAPDGVILFSDILTPLPAIGVPFDISDSKGPVIQSPVRSEEQVRELVPLDLDMLQFVGESLKILRNEIVSRIKKECPHVPLVLYINGNGGLLERMKDTGVDVIGLDWTVDMADGRRRLGNGISVQGNVDPAFLFSPLPVLTDEIHRVVKSAGPKGHILNLGHGVLQKTPEEAVAHFFDVTRSLRYDALFQGSVAEELQPVA</sequence>
<dbReference type="GO" id="GO:0004853">
    <property type="term" value="F:uroporphyrinogen decarboxylase activity"/>
    <property type="evidence" value="ECO:0007669"/>
    <property type="project" value="InterPro"/>
</dbReference>
<dbReference type="Proteomes" id="UP001054889">
    <property type="component" value="Unassembled WGS sequence"/>
</dbReference>